<reference evidence="1 2" key="1">
    <citation type="submission" date="2019-03" db="EMBL/GenBank/DDBJ databases">
        <title>First draft genome of Liparis tanakae, snailfish: a comprehensive survey of snailfish specific genes.</title>
        <authorList>
            <person name="Kim W."/>
            <person name="Song I."/>
            <person name="Jeong J.-H."/>
            <person name="Kim D."/>
            <person name="Kim S."/>
            <person name="Ryu S."/>
            <person name="Song J.Y."/>
            <person name="Lee S.K."/>
        </authorList>
    </citation>
    <scope>NUCLEOTIDE SEQUENCE [LARGE SCALE GENOMIC DNA]</scope>
    <source>
        <tissue evidence="1">Muscle</tissue>
    </source>
</reference>
<protein>
    <submittedName>
        <fullName evidence="1">Uncharacterized protein</fullName>
    </submittedName>
</protein>
<accession>A0A4Z2HF39</accession>
<organism evidence="1 2">
    <name type="scientific">Liparis tanakae</name>
    <name type="common">Tanaka's snailfish</name>
    <dbReference type="NCBI Taxonomy" id="230148"/>
    <lineage>
        <taxon>Eukaryota</taxon>
        <taxon>Metazoa</taxon>
        <taxon>Chordata</taxon>
        <taxon>Craniata</taxon>
        <taxon>Vertebrata</taxon>
        <taxon>Euteleostomi</taxon>
        <taxon>Actinopterygii</taxon>
        <taxon>Neopterygii</taxon>
        <taxon>Teleostei</taxon>
        <taxon>Neoteleostei</taxon>
        <taxon>Acanthomorphata</taxon>
        <taxon>Eupercaria</taxon>
        <taxon>Perciformes</taxon>
        <taxon>Cottioidei</taxon>
        <taxon>Cottales</taxon>
        <taxon>Liparidae</taxon>
        <taxon>Liparis</taxon>
    </lineage>
</organism>
<name>A0A4Z2HF39_9TELE</name>
<dbReference type="AlphaFoldDB" id="A0A4Z2HF39"/>
<proteinExistence type="predicted"/>
<evidence type="ECO:0000313" key="1">
    <source>
        <dbReference type="EMBL" id="TNN63402.1"/>
    </source>
</evidence>
<evidence type="ECO:0000313" key="2">
    <source>
        <dbReference type="Proteomes" id="UP000314294"/>
    </source>
</evidence>
<gene>
    <name evidence="1" type="ORF">EYF80_026358</name>
</gene>
<sequence length="211" mass="22980">MQRDFGAEGAAPRWEGGSIMMDTRKGKESALLFLYLPVDFPPSLVTLQLLPIHNQRTEPAATLRHRITACITSGREELKSRSHLARLGGDGLWHTFKLLLQVLGVAQNLILQGEASFHHSIQTVAGPGPSGTAAGGGRSTAQLLLKFNNLTFNKPDQSVIKCRYDVAVLDKPVPTLLAEGLGSFKVYLVTVTVTLVNGRTPERKTKQHDGF</sequence>
<keyword evidence="2" id="KW-1185">Reference proteome</keyword>
<dbReference type="EMBL" id="SRLO01000273">
    <property type="protein sequence ID" value="TNN63402.1"/>
    <property type="molecule type" value="Genomic_DNA"/>
</dbReference>
<comment type="caution">
    <text evidence="1">The sequence shown here is derived from an EMBL/GenBank/DDBJ whole genome shotgun (WGS) entry which is preliminary data.</text>
</comment>
<dbReference type="Proteomes" id="UP000314294">
    <property type="component" value="Unassembled WGS sequence"/>
</dbReference>